<evidence type="ECO:0000313" key="2">
    <source>
        <dbReference type="Proteomes" id="UP000003639"/>
    </source>
</evidence>
<sequence>MGRTEIITITIDSELKAQVEDLIKPMGISIEELINRFFHWCINNPREAAAYLQSAQEEQARQA</sequence>
<dbReference type="EMBL" id="AAXG02000042">
    <property type="protein sequence ID" value="EDM98105.1"/>
    <property type="molecule type" value="Genomic_DNA"/>
</dbReference>
<dbReference type="OrthoDB" id="1855716at2"/>
<dbReference type="AlphaFoldDB" id="A6P0H3"/>
<protein>
    <recommendedName>
        <fullName evidence="3">Addiction module antitoxin, RelB/DinJ family</fullName>
    </recommendedName>
</protein>
<comment type="caution">
    <text evidence="1">The sequence shown here is derived from an EMBL/GenBank/DDBJ whole genome shotgun (WGS) entry which is preliminary data.</text>
</comment>
<name>A6P0H3_9FIRM</name>
<reference evidence="1 2" key="2">
    <citation type="submission" date="2007-06" db="EMBL/GenBank/DDBJ databases">
        <title>Draft genome sequence of Pseudoflavonifractor capillosus ATCC 29799.</title>
        <authorList>
            <person name="Sudarsanam P."/>
            <person name="Ley R."/>
            <person name="Guruge J."/>
            <person name="Turnbaugh P.J."/>
            <person name="Mahowald M."/>
            <person name="Liep D."/>
            <person name="Gordon J."/>
        </authorList>
    </citation>
    <scope>NUCLEOTIDE SEQUENCE [LARGE SCALE GENOMIC DNA]</scope>
    <source>
        <strain evidence="1 2">ATCC 29799</strain>
    </source>
</reference>
<dbReference type="GO" id="GO:0006355">
    <property type="term" value="P:regulation of DNA-templated transcription"/>
    <property type="evidence" value="ECO:0007669"/>
    <property type="project" value="InterPro"/>
</dbReference>
<evidence type="ECO:0008006" key="3">
    <source>
        <dbReference type="Google" id="ProtNLM"/>
    </source>
</evidence>
<dbReference type="InterPro" id="IPR013321">
    <property type="entry name" value="Arc_rbn_hlx_hlx"/>
</dbReference>
<reference evidence="1 2" key="1">
    <citation type="submission" date="2007-04" db="EMBL/GenBank/DDBJ databases">
        <authorList>
            <person name="Fulton L."/>
            <person name="Clifton S."/>
            <person name="Fulton B."/>
            <person name="Xu J."/>
            <person name="Minx P."/>
            <person name="Pepin K.H."/>
            <person name="Johnson M."/>
            <person name="Thiruvilangam P."/>
            <person name="Bhonagiri V."/>
            <person name="Nash W.E."/>
            <person name="Mardis E.R."/>
            <person name="Wilson R.K."/>
        </authorList>
    </citation>
    <scope>NUCLEOTIDE SEQUENCE [LARGE SCALE GENOMIC DNA]</scope>
    <source>
        <strain evidence="1 2">ATCC 29799</strain>
    </source>
</reference>
<accession>A6P0H3</accession>
<dbReference type="RefSeq" id="WP_006574466.1">
    <property type="nucleotide sequence ID" value="NZ_AAXG02000042.1"/>
</dbReference>
<evidence type="ECO:0000313" key="1">
    <source>
        <dbReference type="EMBL" id="EDM98105.1"/>
    </source>
</evidence>
<organism evidence="1 2">
    <name type="scientific">Pseudoflavonifractor capillosus ATCC 29799</name>
    <dbReference type="NCBI Taxonomy" id="411467"/>
    <lineage>
        <taxon>Bacteria</taxon>
        <taxon>Bacillati</taxon>
        <taxon>Bacillota</taxon>
        <taxon>Clostridia</taxon>
        <taxon>Eubacteriales</taxon>
        <taxon>Oscillospiraceae</taxon>
        <taxon>Pseudoflavonifractor</taxon>
    </lineage>
</organism>
<proteinExistence type="predicted"/>
<keyword evidence="2" id="KW-1185">Reference proteome</keyword>
<dbReference type="Proteomes" id="UP000003639">
    <property type="component" value="Unassembled WGS sequence"/>
</dbReference>
<dbReference type="Gene3D" id="1.10.1220.10">
    <property type="entry name" value="Met repressor-like"/>
    <property type="match status" value="1"/>
</dbReference>
<gene>
    <name evidence="1" type="ORF">BACCAP_03984</name>
</gene>